<protein>
    <submittedName>
        <fullName evidence="1">Uncharacterized protein</fullName>
    </submittedName>
</protein>
<evidence type="ECO:0000313" key="2">
    <source>
        <dbReference type="Proteomes" id="UP000054549"/>
    </source>
</evidence>
<dbReference type="Proteomes" id="UP000054549">
    <property type="component" value="Unassembled WGS sequence"/>
</dbReference>
<dbReference type="OrthoDB" id="3200752at2759"/>
<name>A0A0C2WGY2_AMAMK</name>
<proteinExistence type="predicted"/>
<organism evidence="1 2">
    <name type="scientific">Amanita muscaria (strain Koide BX008)</name>
    <dbReference type="NCBI Taxonomy" id="946122"/>
    <lineage>
        <taxon>Eukaryota</taxon>
        <taxon>Fungi</taxon>
        <taxon>Dikarya</taxon>
        <taxon>Basidiomycota</taxon>
        <taxon>Agaricomycotina</taxon>
        <taxon>Agaricomycetes</taxon>
        <taxon>Agaricomycetidae</taxon>
        <taxon>Agaricales</taxon>
        <taxon>Pluteineae</taxon>
        <taxon>Amanitaceae</taxon>
        <taxon>Amanita</taxon>
    </lineage>
</organism>
<accession>A0A0C2WGY2</accession>
<gene>
    <name evidence="1" type="ORF">M378DRAFT_17522</name>
</gene>
<evidence type="ECO:0000313" key="1">
    <source>
        <dbReference type="EMBL" id="KIL55906.1"/>
    </source>
</evidence>
<dbReference type="InParanoid" id="A0A0C2WGY2"/>
<keyword evidence="2" id="KW-1185">Reference proteome</keyword>
<dbReference type="EMBL" id="KN818461">
    <property type="protein sequence ID" value="KIL55906.1"/>
    <property type="molecule type" value="Genomic_DNA"/>
</dbReference>
<sequence>MDLIINRTIPVHCDGGGAHSFYDFLLSLGDNLDYSLGTAVFLTGSMLEHSVPTWEGGERVAGYCPLFQGWSP</sequence>
<dbReference type="HOGENOM" id="CLU_039070_7_1_1"/>
<dbReference type="AlphaFoldDB" id="A0A0C2WGY2"/>
<reference evidence="1 2" key="1">
    <citation type="submission" date="2014-04" db="EMBL/GenBank/DDBJ databases">
        <title>Evolutionary Origins and Diversification of the Mycorrhizal Mutualists.</title>
        <authorList>
            <consortium name="DOE Joint Genome Institute"/>
            <consortium name="Mycorrhizal Genomics Consortium"/>
            <person name="Kohler A."/>
            <person name="Kuo A."/>
            <person name="Nagy L.G."/>
            <person name="Floudas D."/>
            <person name="Copeland A."/>
            <person name="Barry K.W."/>
            <person name="Cichocki N."/>
            <person name="Veneault-Fourrey C."/>
            <person name="LaButti K."/>
            <person name="Lindquist E.A."/>
            <person name="Lipzen A."/>
            <person name="Lundell T."/>
            <person name="Morin E."/>
            <person name="Murat C."/>
            <person name="Riley R."/>
            <person name="Ohm R."/>
            <person name="Sun H."/>
            <person name="Tunlid A."/>
            <person name="Henrissat B."/>
            <person name="Grigoriev I.V."/>
            <person name="Hibbett D.S."/>
            <person name="Martin F."/>
        </authorList>
    </citation>
    <scope>NUCLEOTIDE SEQUENCE [LARGE SCALE GENOMIC DNA]</scope>
    <source>
        <strain evidence="1 2">Koide BX008</strain>
    </source>
</reference>